<reference evidence="3 4" key="1">
    <citation type="submission" date="2020-08" db="EMBL/GenBank/DDBJ databases">
        <title>Genomic Encyclopedia of Type Strains, Phase IV (KMG-IV): sequencing the most valuable type-strain genomes for metagenomic binning, comparative biology and taxonomic classification.</title>
        <authorList>
            <person name="Goeker M."/>
        </authorList>
    </citation>
    <scope>NUCLEOTIDE SEQUENCE [LARGE SCALE GENOMIC DNA]</scope>
    <source>
        <strain evidence="3 4">DSM 24163</strain>
    </source>
</reference>
<comment type="similarity">
    <text evidence="1">Belongs to the TolB family.</text>
</comment>
<dbReference type="EMBL" id="JACHHP010000004">
    <property type="protein sequence ID" value="MBB5208962.1"/>
    <property type="molecule type" value="Genomic_DNA"/>
</dbReference>
<feature type="chain" id="PRO_5030668858" evidence="2">
    <location>
        <begin position="23"/>
        <end position="438"/>
    </location>
</feature>
<feature type="signal peptide" evidence="2">
    <location>
        <begin position="1"/>
        <end position="22"/>
    </location>
</feature>
<dbReference type="InterPro" id="IPR011042">
    <property type="entry name" value="6-blade_b-propeller_TolB-like"/>
</dbReference>
<dbReference type="Pfam" id="PF07676">
    <property type="entry name" value="PD40"/>
    <property type="match status" value="1"/>
</dbReference>
<sequence>MSVFLRPPIVLAGALAAGLCVAAPARAEWIYGRLMPQAPSIQADGHSGSVNVSNDGKTVVFSSEATNWLPDTELNNKAIAVDLDTGLIEVVSRTTAGAVLRGESPAVSRDGRYVAFLNYAQNLDLGFPTSNWQVVRKDRLTGVLALVTANQAGDPVTGNGNDDDTVSISGNGRYVAFESAAQIFGYPVPDGSTQIFVKDMDTGAVELASESSTGGASPNGCAIYPNALSDDGRFIVLLCNNALVPGAGTWQTYVRDLVANTTEVISRASGANGAPSTAFSNRAAISPSGRFVVFQNPTYGGLGGDPDTHSGIYMRDRATQTTVSIPAPAVSGLGSCYQSDVSDAGTVLMECSTNPTTNVYLHVPGVAGSPLLVSTGPGSVPGNGQSGYSLAVDASGLSMAFESDATNLDPDDTNERTDIFLLVDSDLLNRIFGDGFED</sequence>
<dbReference type="SUPFAM" id="SSF82171">
    <property type="entry name" value="DPP6 N-terminal domain-like"/>
    <property type="match status" value="1"/>
</dbReference>
<dbReference type="RefSeq" id="WP_183961502.1">
    <property type="nucleotide sequence ID" value="NZ_JACHHP010000004.1"/>
</dbReference>
<dbReference type="Proteomes" id="UP000521199">
    <property type="component" value="Unassembled WGS sequence"/>
</dbReference>
<dbReference type="PANTHER" id="PTHR36842">
    <property type="entry name" value="PROTEIN TOLB HOMOLOG"/>
    <property type="match status" value="1"/>
</dbReference>
<dbReference type="Gene3D" id="2.120.10.30">
    <property type="entry name" value="TolB, C-terminal domain"/>
    <property type="match status" value="1"/>
</dbReference>
<evidence type="ECO:0000313" key="4">
    <source>
        <dbReference type="Proteomes" id="UP000521199"/>
    </source>
</evidence>
<dbReference type="PANTHER" id="PTHR36842:SF1">
    <property type="entry name" value="PROTEIN TOLB"/>
    <property type="match status" value="1"/>
</dbReference>
<accession>A0A7W8D7F6</accession>
<evidence type="ECO:0000313" key="3">
    <source>
        <dbReference type="EMBL" id="MBB5208962.1"/>
    </source>
</evidence>
<gene>
    <name evidence="3" type="ORF">HNQ52_002512</name>
</gene>
<dbReference type="AlphaFoldDB" id="A0A7W8D7F6"/>
<proteinExistence type="inferred from homology"/>
<name>A0A7W8D7F6_9GAMM</name>
<comment type="caution">
    <text evidence="3">The sequence shown here is derived from an EMBL/GenBank/DDBJ whole genome shotgun (WGS) entry which is preliminary data.</text>
</comment>
<organism evidence="3 4">
    <name type="scientific">Chiayiivirga flava</name>
    <dbReference type="NCBI Taxonomy" id="659595"/>
    <lineage>
        <taxon>Bacteria</taxon>
        <taxon>Pseudomonadati</taxon>
        <taxon>Pseudomonadota</taxon>
        <taxon>Gammaproteobacteria</taxon>
        <taxon>Lysobacterales</taxon>
        <taxon>Lysobacteraceae</taxon>
        <taxon>Chiayiivirga</taxon>
    </lineage>
</organism>
<keyword evidence="4" id="KW-1185">Reference proteome</keyword>
<evidence type="ECO:0000256" key="1">
    <source>
        <dbReference type="ARBA" id="ARBA00009820"/>
    </source>
</evidence>
<protein>
    <submittedName>
        <fullName evidence="3">Tol biopolymer transport system component</fullName>
    </submittedName>
</protein>
<keyword evidence="2" id="KW-0732">Signal</keyword>
<dbReference type="InterPro" id="IPR011659">
    <property type="entry name" value="WD40"/>
</dbReference>
<evidence type="ECO:0000256" key="2">
    <source>
        <dbReference type="SAM" id="SignalP"/>
    </source>
</evidence>